<dbReference type="EMBL" id="JAUSXB010000001">
    <property type="protein sequence ID" value="MDQ0673128.1"/>
    <property type="molecule type" value="Genomic_DNA"/>
</dbReference>
<evidence type="ECO:0000259" key="2">
    <source>
        <dbReference type="Pfam" id="PF22552"/>
    </source>
</evidence>
<comment type="caution">
    <text evidence="3">The sequence shown here is derived from an EMBL/GenBank/DDBJ whole genome shotgun (WGS) entry which is preliminary data.</text>
</comment>
<proteinExistence type="predicted"/>
<evidence type="ECO:0000313" key="3">
    <source>
        <dbReference type="EMBL" id="MDQ0673128.1"/>
    </source>
</evidence>
<accession>A0ABU0PGN9</accession>
<dbReference type="PANTHER" id="PTHR33418:SF1">
    <property type="entry name" value="HELICASE-ASSOCIATED DOMAIN-CONTAINING PROTEIN"/>
    <property type="match status" value="1"/>
</dbReference>
<dbReference type="Proteomes" id="UP001236806">
    <property type="component" value="Unassembled WGS sequence"/>
</dbReference>
<feature type="region of interest" description="Disordered" evidence="1">
    <location>
        <begin position="1023"/>
        <end position="1045"/>
    </location>
</feature>
<name>A0ABU0PGN9_9MICC</name>
<organism evidence="3 4">
    <name type="scientific">Pseudarthrobacter siccitolerans</name>
    <dbReference type="NCBI Taxonomy" id="861266"/>
    <lineage>
        <taxon>Bacteria</taxon>
        <taxon>Bacillati</taxon>
        <taxon>Actinomycetota</taxon>
        <taxon>Actinomycetes</taxon>
        <taxon>Micrococcales</taxon>
        <taxon>Micrococcaceae</taxon>
        <taxon>Pseudarthrobacter</taxon>
    </lineage>
</organism>
<feature type="domain" description="TY-Chap N-terminal" evidence="2">
    <location>
        <begin position="906"/>
        <end position="1020"/>
    </location>
</feature>
<gene>
    <name evidence="3" type="ORF">QFZ36_000689</name>
</gene>
<feature type="domain" description="TY-Chap N-terminal" evidence="2">
    <location>
        <begin position="1057"/>
        <end position="1150"/>
    </location>
</feature>
<dbReference type="Gene3D" id="6.10.140.530">
    <property type="match status" value="2"/>
</dbReference>
<reference evidence="3 4" key="1">
    <citation type="submission" date="2023-07" db="EMBL/GenBank/DDBJ databases">
        <title>Comparative genomics of wheat-associated soil bacteria to identify genetic determinants of phenazine resistance.</title>
        <authorList>
            <person name="Mouncey N."/>
        </authorList>
    </citation>
    <scope>NUCLEOTIDE SEQUENCE [LARGE SCALE GENOMIC DNA]</scope>
    <source>
        <strain evidence="3 4">W1I3</strain>
    </source>
</reference>
<sequence>MPREDQDHRFITRFGELKAFIEQNGRRPRAESKEAVEAALGRWVISQQTLRNAGNLAENRLKLIEDLGDALTPRQTYADRITELAEFIRSNERRPLYGAVNTSERSLAAWLNFQVIARNKGELSAERSELLEPLVPASSTRRIRALAEWVADLEAFHAEHGRMPLSTREEERGLALWLINKRMSFKDGSMPQEEIKLLGAVPGALATRKNADPDAMLLEAQEWCARHGHIPRASFADTGALSLDEEKERTIAAWMRNHARESTRAYEPSEYAERRQSILDLYEEYPSRTEFNEIVARERARKVLECADHVPSSTEDSQTHGWIANARRLRAAGTEMSPETLEVLALADELKAHTEHKRDARLEKLKEFVKANGRMPGFAKLAPKEEKNLAFWVKRRLDGSRTAGGAEIHESITELIAECTRVAETAKDVEPVKKRKGKAALENAECAKVMAALTEAGHIQGSGSPVYAWLVKHRKLRAAGVPLSNEISLVLEYADSLKSARQVRHERRLADYNDFLQRFGRLPTPSGEKAEASLANWASGVLRGVVDGGPEVESALRALQTDQNPETNNVAKVTPTGENEAWGMILDAYGKGERIAHLYADRDSPKKFFDRLREIVNVQHEQSRADAIASEVRALRRMIQDDVDAGRIEGWLPAESVRRSMILKHRFHWLHSLAADVYKEICPEVILNVDYPMSCNSPYLDYGVFAVYGMLEGLSADLAEPLSPAEASVVEDLERFLSGAPASARRSAVCFVMGARRQLNRAPGRQLYAREYDLGRARFRELLDESDYLDWPVPAETVSALLGGGSWNGALTAVGLPPILQARNWQGQDFIRAALDFSETASELDHSPKTEFAYDDWVKQQLVRGMERPSLLSMHTEFGVLSNGLRLVAESTDLTREDAAVDSEDEWHRVQHLLAETVSRTPEGASLELRVVEQGDDLDIPLFATATIRADGAECSFPSNLVVETKDWPQDVRRMLELGWAPVRDAHDVWVKESVPVKDVASTLLAGLRECRGVTNPAQLRWSAKLPTGEARTSPPSNGQGEWRSLASEGPGQVLLWADAVKSLTDELLWLKDDDFLSIEYGYGTGEDCAPYAQATPRKSGLSLELVSEEFLSADVWPLNSHFLVSAGWVAPTGENPNWHITDVPRESAAKKLLDGLRIGRECRDARLLRWHLAVFPPDMGSSGD</sequence>
<dbReference type="Pfam" id="PF22552">
    <property type="entry name" value="TY-Chap3"/>
    <property type="match status" value="2"/>
</dbReference>
<evidence type="ECO:0000256" key="1">
    <source>
        <dbReference type="SAM" id="MobiDB-lite"/>
    </source>
</evidence>
<dbReference type="RefSeq" id="WP_306633941.1">
    <property type="nucleotide sequence ID" value="NZ_JAUSXB010000001.1"/>
</dbReference>
<protein>
    <recommendedName>
        <fullName evidence="2">TY-Chap N-terminal domain-containing protein</fullName>
    </recommendedName>
</protein>
<dbReference type="InterPro" id="IPR054344">
    <property type="entry name" value="TY-Chap_N"/>
</dbReference>
<keyword evidence="4" id="KW-1185">Reference proteome</keyword>
<dbReference type="PANTHER" id="PTHR33418">
    <property type="entry name" value="HELICASE-ASSOCIATED"/>
    <property type="match status" value="1"/>
</dbReference>
<evidence type="ECO:0000313" key="4">
    <source>
        <dbReference type="Proteomes" id="UP001236806"/>
    </source>
</evidence>